<evidence type="ECO:0000313" key="2">
    <source>
        <dbReference type="EMBL" id="MBZ0159296.1"/>
    </source>
</evidence>
<accession>A0AAJ1AHG3</accession>
<evidence type="ECO:0000259" key="1">
    <source>
        <dbReference type="Pfam" id="PF00248"/>
    </source>
</evidence>
<sequence length="322" mass="36315">MEYRRFGRTDVQVSEIGFGAWGIGKGWWGQTDDTLSISAVIRALELGVTFIDTAHAYGDGHSERLIAKTFKEVRHRVFVATKVPPKSREWPPKEGTAARQAFPADWIITHTEQSLRNLEAERLDLQQLHIWRDEWLGELEWQEAVRRLKQQGKIRFFGVSIMDHQPGSALELVKSGLVDTVQVIYNIFDQSPEEELFPLCQKHDVGVIARVPFDEGGLTGNLTPDTTFPPKSVQAFYFREDRLRETCEHVGRLKPLLGGEITTVAQLALKFCLSHPAVSTVIPGMRRPAHVEANSAVSDGKPLAPETLAALRSHAWPRNFYQ</sequence>
<dbReference type="CDD" id="cd19086">
    <property type="entry name" value="AKR_AKR11C1"/>
    <property type="match status" value="1"/>
</dbReference>
<dbReference type="SUPFAM" id="SSF51430">
    <property type="entry name" value="NAD(P)-linked oxidoreductase"/>
    <property type="match status" value="1"/>
</dbReference>
<dbReference type="Pfam" id="PF00248">
    <property type="entry name" value="Aldo_ket_red"/>
    <property type="match status" value="1"/>
</dbReference>
<protein>
    <submittedName>
        <fullName evidence="2">Aldo/keto reductase</fullName>
    </submittedName>
</protein>
<dbReference type="PANTHER" id="PTHR43312:SF1">
    <property type="entry name" value="NADP-DEPENDENT OXIDOREDUCTASE DOMAIN-CONTAINING PROTEIN"/>
    <property type="match status" value="1"/>
</dbReference>
<name>A0AAJ1AHG3_9BACT</name>
<proteinExistence type="predicted"/>
<organism evidence="2 3">
    <name type="scientific">Candidatus Methylomirabilis tolerans</name>
    <dbReference type="NCBI Taxonomy" id="3123416"/>
    <lineage>
        <taxon>Bacteria</taxon>
        <taxon>Candidatus Methylomirabilota</taxon>
        <taxon>Candidatus Methylomirabilia</taxon>
        <taxon>Candidatus Methylomirabilales</taxon>
        <taxon>Candidatus Methylomirabilaceae</taxon>
        <taxon>Candidatus Methylomirabilis</taxon>
    </lineage>
</organism>
<dbReference type="AlphaFoldDB" id="A0AAJ1AHG3"/>
<feature type="domain" description="NADP-dependent oxidoreductase" evidence="1">
    <location>
        <begin position="15"/>
        <end position="314"/>
    </location>
</feature>
<reference evidence="2 3" key="1">
    <citation type="journal article" date="2021" name="bioRxiv">
        <title>Unraveling nitrogen, sulfur and carbon metabolic pathways and microbial community transcriptional responses to substrate deprivation and toxicity stresses in a bioreactor mimicking anoxic brackish coastal sediment conditions.</title>
        <authorList>
            <person name="Martins P.D."/>
            <person name="Echeveste M.J."/>
            <person name="Arshad A."/>
            <person name="Kurth J."/>
            <person name="Ouboter H."/>
            <person name="Jetten M.S.M."/>
            <person name="Welte C.U."/>
        </authorList>
    </citation>
    <scope>NUCLEOTIDE SEQUENCE [LARGE SCALE GENOMIC DNA]</scope>
    <source>
        <strain evidence="2">MAG_38</strain>
    </source>
</reference>
<gene>
    <name evidence="2" type="ORF">K8G79_04035</name>
</gene>
<comment type="caution">
    <text evidence="2">The sequence shown here is derived from an EMBL/GenBank/DDBJ whole genome shotgun (WGS) entry which is preliminary data.</text>
</comment>
<evidence type="ECO:0000313" key="3">
    <source>
        <dbReference type="Proteomes" id="UP001197609"/>
    </source>
</evidence>
<dbReference type="EMBL" id="JAIOIU010000040">
    <property type="protein sequence ID" value="MBZ0159296.1"/>
    <property type="molecule type" value="Genomic_DNA"/>
</dbReference>
<dbReference type="PANTHER" id="PTHR43312">
    <property type="entry name" value="D-THREO-ALDOSE 1-DEHYDROGENASE"/>
    <property type="match status" value="1"/>
</dbReference>
<dbReference type="Proteomes" id="UP001197609">
    <property type="component" value="Unassembled WGS sequence"/>
</dbReference>
<dbReference type="InterPro" id="IPR053135">
    <property type="entry name" value="AKR2_Oxidoreductase"/>
</dbReference>
<dbReference type="Gene3D" id="3.20.20.100">
    <property type="entry name" value="NADP-dependent oxidoreductase domain"/>
    <property type="match status" value="1"/>
</dbReference>
<dbReference type="InterPro" id="IPR036812">
    <property type="entry name" value="NAD(P)_OxRdtase_dom_sf"/>
</dbReference>
<dbReference type="InterPro" id="IPR023210">
    <property type="entry name" value="NADP_OxRdtase_dom"/>
</dbReference>